<evidence type="ECO:0000313" key="9">
    <source>
        <dbReference type="Proteomes" id="UP001652621"/>
    </source>
</evidence>
<dbReference type="GeneID" id="131800596"/>
<feature type="compositionally biased region" description="Basic and acidic residues" evidence="8">
    <location>
        <begin position="47"/>
        <end position="73"/>
    </location>
</feature>
<keyword evidence="6" id="KW-0539">Nucleus</keyword>
<feature type="compositionally biased region" description="Basic residues" evidence="8">
    <location>
        <begin position="141"/>
        <end position="158"/>
    </location>
</feature>
<dbReference type="Pfam" id="PF09494">
    <property type="entry name" value="Slx4"/>
    <property type="match status" value="1"/>
</dbReference>
<dbReference type="InterPro" id="IPR018574">
    <property type="entry name" value="Structure-sp_endonuc_su_Slx4"/>
</dbReference>
<dbReference type="Proteomes" id="UP001652621">
    <property type="component" value="Unplaced"/>
</dbReference>
<keyword evidence="4" id="KW-0233">DNA recombination</keyword>
<organism evidence="9 10">
    <name type="scientific">Musca domestica</name>
    <name type="common">House fly</name>
    <dbReference type="NCBI Taxonomy" id="7370"/>
    <lineage>
        <taxon>Eukaryota</taxon>
        <taxon>Metazoa</taxon>
        <taxon>Ecdysozoa</taxon>
        <taxon>Arthropoda</taxon>
        <taxon>Hexapoda</taxon>
        <taxon>Insecta</taxon>
        <taxon>Pterygota</taxon>
        <taxon>Neoptera</taxon>
        <taxon>Endopterygota</taxon>
        <taxon>Diptera</taxon>
        <taxon>Brachycera</taxon>
        <taxon>Muscomorpha</taxon>
        <taxon>Muscoidea</taxon>
        <taxon>Muscidae</taxon>
        <taxon>Musca</taxon>
    </lineage>
</organism>
<feature type="compositionally biased region" description="Basic residues" evidence="8">
    <location>
        <begin position="1"/>
        <end position="10"/>
    </location>
</feature>
<evidence type="ECO:0000256" key="6">
    <source>
        <dbReference type="ARBA" id="ARBA00023242"/>
    </source>
</evidence>
<comment type="subcellular location">
    <subcellularLocation>
        <location evidence="1">Nucleus</location>
    </subcellularLocation>
</comment>
<feature type="region of interest" description="Disordered" evidence="8">
    <location>
        <begin position="971"/>
        <end position="991"/>
    </location>
</feature>
<evidence type="ECO:0000256" key="2">
    <source>
        <dbReference type="ARBA" id="ARBA00006661"/>
    </source>
</evidence>
<proteinExistence type="inferred from homology"/>
<feature type="compositionally biased region" description="Basic and acidic residues" evidence="8">
    <location>
        <begin position="971"/>
        <end position="986"/>
    </location>
</feature>
<gene>
    <name evidence="10" type="primary">LOC131800596</name>
</gene>
<name>A0ABM3VN62_MUSDO</name>
<dbReference type="RefSeq" id="XP_058987235.1">
    <property type="nucleotide sequence ID" value="XM_059131252.1"/>
</dbReference>
<evidence type="ECO:0000256" key="8">
    <source>
        <dbReference type="SAM" id="MobiDB-lite"/>
    </source>
</evidence>
<feature type="compositionally biased region" description="Polar residues" evidence="8">
    <location>
        <begin position="600"/>
        <end position="623"/>
    </location>
</feature>
<dbReference type="PANTHER" id="PTHR21541:SF3">
    <property type="entry name" value="STRUCTURE-SPECIFIC ENDONUCLEASE SUBUNIT SLX4"/>
    <property type="match status" value="1"/>
</dbReference>
<reference evidence="10" key="1">
    <citation type="submission" date="2025-08" db="UniProtKB">
        <authorList>
            <consortium name="RefSeq"/>
        </authorList>
    </citation>
    <scope>IDENTIFICATION</scope>
    <source>
        <strain evidence="10">Aabys</strain>
        <tissue evidence="10">Whole body</tissue>
    </source>
</reference>
<keyword evidence="5" id="KW-0234">DNA repair</keyword>
<feature type="region of interest" description="Disordered" evidence="8">
    <location>
        <begin position="1131"/>
        <end position="1150"/>
    </location>
</feature>
<feature type="compositionally biased region" description="Polar residues" evidence="8">
    <location>
        <begin position="103"/>
        <end position="112"/>
    </location>
</feature>
<dbReference type="PANTHER" id="PTHR21541">
    <property type="entry name" value="BTB POZ DOMAIN CONTAINING 12"/>
    <property type="match status" value="1"/>
</dbReference>
<feature type="region of interest" description="Disordered" evidence="8">
    <location>
        <begin position="44"/>
        <end position="159"/>
    </location>
</feature>
<dbReference type="CDD" id="cd22999">
    <property type="entry name" value="SAP_SLX4"/>
    <property type="match status" value="1"/>
</dbReference>
<accession>A0ABM3VN62</accession>
<evidence type="ECO:0000256" key="4">
    <source>
        <dbReference type="ARBA" id="ARBA00023172"/>
    </source>
</evidence>
<feature type="region of interest" description="Disordered" evidence="8">
    <location>
        <begin position="600"/>
        <end position="628"/>
    </location>
</feature>
<feature type="region of interest" description="Disordered" evidence="8">
    <location>
        <begin position="1"/>
        <end position="32"/>
    </location>
</feature>
<feature type="region of interest" description="Disordered" evidence="8">
    <location>
        <begin position="737"/>
        <end position="758"/>
    </location>
</feature>
<keyword evidence="9" id="KW-1185">Reference proteome</keyword>
<evidence type="ECO:0000256" key="7">
    <source>
        <dbReference type="ARBA" id="ARBA00029496"/>
    </source>
</evidence>
<comment type="similarity">
    <text evidence="2">Belongs to the SLX4 family.</text>
</comment>
<keyword evidence="3" id="KW-0227">DNA damage</keyword>
<evidence type="ECO:0000256" key="1">
    <source>
        <dbReference type="ARBA" id="ARBA00004123"/>
    </source>
</evidence>
<sequence>MDRATRKANLKKLQLPGTVNTRQRKKTQNVQELGTASISSYFAASESDNKISPEKNGKDKLPVSDTTKSKCNEPEESETLPKTKTTRAKRTKLDAFVFKQPKSLDSGTNNDQLQEDDFDVPEKKVKKAPPPPTTKTENKKGNTKSKVAKKPTNKKRQSTIKSAFLRNEQMFAEIAAQHCAADNFNVDDIQLALAISRSEAESRGIAVAADNENDGDVVCVADQNDEVKDAESIRQKLAKYGFRTAEKEDYNAFAEAFMAKTKVRTKKAKWANKFTTLTLRDEQLQKKKLKEQIELILNKQFCRASQSVEEPLVETYQLQSKILRVSQKAEVNEKVVQCPELEEIPLEQFFVTELFPLSKVNAGHLLRKWEAIQGRDFTPKKQSSRAEKMAIKIHQIYKDLENYYHRLKYPSLDGEVENEEIIITTDKTSIDDQAKMGDVECTSDKPVDYFKNLRVREDEDNPKSDSGSSITSSIYKKIKSLIPPTRSLELMDVSAGSTDTNAATICSSQMETEPQLKLLNNVSCTPENLLRNKDCENTLEVGTSNIEINSLNAARTHESSIVASSNIKDIPETHKVPLINHASDSNKPIVDVAKGLDLRPTTSCITPQKPTPNSGMSSTQKPRPNSPDLFADSDVEMEDEEETNIDIGKGTKNVHQFYTMSTVDADPNTIEIVSSEEAKNNFSLESTEHIAKSDSVNHHTTVLRTEDVATNAVEIFSSEEGRILGYNRPFSLESQKHPSKKVVTHNSFGESSKESDDENAIEMLSSEEAKNILFREVEGSTSVRVNDSPDTMEEDTEENLIDLTQDYEEDHVSKEKSNTTNNQSKTITEIDIFADSPLNDEEFEKAITDINSNSETSKYVNKLDGDEDFKLTLSFETNKIDNQDFFKSTLDLASPEKKRKRLDNGNDLQFSNANIMDNLEVNEISLFSTNFEVNLCPDISSVCGEVAKAKSITNLNEVKISESNAITTKSKSIEENVQKGDDDKLKSPLHSPHKTNEIIEIPDDIDSDNGGEEEEDMILREMELNQSNRSFLNFQGSNQLQTSFHRQTATIKDVSQKPSSFAVGNDTIFRELYNKYLGGKEKSNESLCRRSFSQMVTNVKTPSDSNKNDSRFSMDLEMTVEHCITNRKSLSFHATSPAKPDTDTGKSQSFNLQNHSIDLTQNEDDEGKGNIIDQEEEDEEECLVLSDDEINYSIWQANKTSRYKDSNGNSADEEHYNEEKDTSVVLDIINNGCLSPSKQIDLTQNSYSDFETKSPNESPYIDHKLERSKFGILEEFSETFESPTPNQLLEEASFLQTPDEPIKRYSTIGNRTSEKFSALLKSVDNEAAALDDFDEFDMMVYENQNSKISSVPMGLDQLLTAEISLKESQKTSSSSCSSPVFDLEGIPSTSSVSTLKKSKTFSTVTGQNSLDKTPNKIKFHSHKSSSDILKATSKPPNIIDKQTLTINNKTYHIRGLTADEVKPNYSQYTEAELLKALYNYGIKPLKRKQAVKLLEYIYLQTHPIIVEETAPVDDCIENCFNTAKATSSTNVYRGSMKTKTTLPSSQIEEEPLTPSNVLSNVGNKFNLSDGLGSDMIQFSLELKSELADENYILQTNVTKKTPQPLLPFHIAWYNLVCSNRKLHESILMYEPIDLQEIYLFLKGIGYRYDPKDLKQFFDQRCIIFRYDLATAGSSNNANKEKAKNRHVRKKKKTNIKQTVNINILNY</sequence>
<evidence type="ECO:0000313" key="10">
    <source>
        <dbReference type="RefSeq" id="XP_058987235.1"/>
    </source>
</evidence>
<evidence type="ECO:0000256" key="5">
    <source>
        <dbReference type="ARBA" id="ARBA00023204"/>
    </source>
</evidence>
<evidence type="ECO:0000256" key="3">
    <source>
        <dbReference type="ARBA" id="ARBA00022763"/>
    </source>
</evidence>
<protein>
    <recommendedName>
        <fullName evidence="7">Structure-specific endonuclease subunit SLX4</fullName>
    </recommendedName>
</protein>